<accession>A0ABU4RVY0</accession>
<proteinExistence type="predicted"/>
<protein>
    <submittedName>
        <fullName evidence="1">Uncharacterized protein</fullName>
    </submittedName>
</protein>
<name>A0ABU4RVY0_9GAMM</name>
<evidence type="ECO:0000313" key="2">
    <source>
        <dbReference type="Proteomes" id="UP001273505"/>
    </source>
</evidence>
<organism evidence="1 2">
    <name type="scientific">Gilvimarinus gilvus</name>
    <dbReference type="NCBI Taxonomy" id="3058038"/>
    <lineage>
        <taxon>Bacteria</taxon>
        <taxon>Pseudomonadati</taxon>
        <taxon>Pseudomonadota</taxon>
        <taxon>Gammaproteobacteria</taxon>
        <taxon>Cellvibrionales</taxon>
        <taxon>Cellvibrionaceae</taxon>
        <taxon>Gilvimarinus</taxon>
    </lineage>
</organism>
<reference evidence="1 2" key="1">
    <citation type="submission" date="2023-11" db="EMBL/GenBank/DDBJ databases">
        <title>Gilvimarinus fulvus sp. nov., isolated from the surface of Kelp.</title>
        <authorList>
            <person name="Sun Y.Y."/>
            <person name="Gong Y."/>
            <person name="Du Z.J."/>
        </authorList>
    </citation>
    <scope>NUCLEOTIDE SEQUENCE [LARGE SCALE GENOMIC DNA]</scope>
    <source>
        <strain evidence="1 2">SDUM040013</strain>
    </source>
</reference>
<gene>
    <name evidence="1" type="ORF">SCD92_06640</name>
</gene>
<sequence>MVALHGEHWGMKDPRQCVFLPHWQQVVGDRGRYLVVLRHWSASIQSLLKRSTRDIALGVRMPPLIVDFGGQLASGQQRNYTSVAS</sequence>
<evidence type="ECO:0000313" key="1">
    <source>
        <dbReference type="EMBL" id="MDX6849030.1"/>
    </source>
</evidence>
<dbReference type="Proteomes" id="UP001273505">
    <property type="component" value="Unassembled WGS sequence"/>
</dbReference>
<dbReference type="RefSeq" id="WP_302723521.1">
    <property type="nucleotide sequence ID" value="NZ_JAULRU010000617.1"/>
</dbReference>
<comment type="caution">
    <text evidence="1">The sequence shown here is derived from an EMBL/GenBank/DDBJ whole genome shotgun (WGS) entry which is preliminary data.</text>
</comment>
<dbReference type="EMBL" id="JAXAFO010000008">
    <property type="protein sequence ID" value="MDX6849030.1"/>
    <property type="molecule type" value="Genomic_DNA"/>
</dbReference>
<keyword evidence="2" id="KW-1185">Reference proteome</keyword>